<dbReference type="InterPro" id="IPR041677">
    <property type="entry name" value="DNA2/NAM7_AAA_11"/>
</dbReference>
<gene>
    <name evidence="10" type="ORF">BN437_0422</name>
</gene>
<dbReference type="RefSeq" id="WP_004155194.1">
    <property type="nucleotide sequence ID" value="NZ_BAYW01000004.1"/>
</dbReference>
<evidence type="ECO:0000313" key="11">
    <source>
        <dbReference type="Proteomes" id="UP000013111"/>
    </source>
</evidence>
<sequence>MAAIPLPNDILRAWQRVEFFQPYTLEKKDKSLLIPLKKLQQSGDKVLPWLSAELRQQYEIPPKSSYNLHLGLFEKSIASTMSLSILGQNDGHDVDECEQRLNQEGTTCFAKVQLNAEGVPALDKLSVSSLPWALGHLQKQQLQQLESHVFSAACKRLTDTLSHFRSTLKPAQEKGHGILRTVDILTLLTTHLVEWAGYEPSWQYAIQIDWFTGNNGSTETACENEGEIEDVLNESDKAFTLPILNSFFFEDIERAIISLQQKNRCETLKAYLCESAPRNADLYSQDGLASVIDQLHPKKMPQGRWPAEPGHTMSLMQQFAINTAVDELADGGILSVNGPPGTGKTTLLRDLVAHNIVERAKVLSRFAEVTDTLDSDGFIVQALTGYEMVMASSNNAAVENISKELPQIKSLADEFRSVDYLAPTANQIAAASRPKREHKRDKNGEGKERDYHLFRPLEEKSHCWGLISVALGKKANRTRFAQRLLIDEHHLRKTRAETSRHADENFLSLWRWKSNHNATPFANAKKHFIACQKKTAELQQQLEILANLLAKQPDGALNALSSKLEQTEQSCETYRNRLRKITEEQDLLEKQIRYAAQQQKIIEKESPGWLAHLINRKQVKAYQEARLKAQHDLLTLTGLLVQKTQRATELRKQLDDIKAKKSALQQDIEKTTRQQADDSVAMMRLKEKFPHITFPDADKRIDDKELQRTAFWQDTEINRQRSRLFIAAMELHQAWLYEALSISSFRKNIRDLSHFLSTPHTESTPLRWWQTLFMFVPVISTTFASVGRMFHGVKGEELGWLMIDEAGQASPQQAVGAIWRARRVLVVGDPLQIEPVFTTSPVLVKHLCRNTLHQHAEDWDPGRTSVQQVTDRINPWGCKLKVMNHDVWIGIPLWVHRRCIEPMFTLANKMAYDNRMIHGFTSDKISSQRVNGVVDNHWLAATGGLKEKQYRDSHGKSLLNLLNRLLSENVPLHSIYIITPFKAVKTALSALLEQRDLKVWRQYSPLIKHKEIAQWLKSCVGTVHTFQGKENEIVILVLGCDEHDDGGAKWASSKPNLLNVALTRAKKHFFVIGDPSVWQSLPGFSDVARTLPIRTTGSMGEDMTKDVKGYSHSNMENIMSD</sequence>
<dbReference type="EMBL" id="CAPB01000005">
    <property type="protein sequence ID" value="CCO92387.1"/>
    <property type="molecule type" value="Genomic_DNA"/>
</dbReference>
<dbReference type="SUPFAM" id="SSF52540">
    <property type="entry name" value="P-loop containing nucleoside triphosphate hydrolases"/>
    <property type="match status" value="1"/>
</dbReference>
<name>A0A830ZYR1_ERWAM</name>
<keyword evidence="6" id="KW-0175">Coiled coil</keyword>
<feature type="compositionally biased region" description="Basic and acidic residues" evidence="7">
    <location>
        <begin position="440"/>
        <end position="449"/>
    </location>
</feature>
<dbReference type="InterPro" id="IPR047187">
    <property type="entry name" value="SF1_C_Upf1"/>
</dbReference>
<dbReference type="Pfam" id="PF13086">
    <property type="entry name" value="AAA_11"/>
    <property type="match status" value="1"/>
</dbReference>
<dbReference type="InterPro" id="IPR050534">
    <property type="entry name" value="Coronavir_polyprotein_1ab"/>
</dbReference>
<dbReference type="AlphaFoldDB" id="A0A830ZYR1"/>
<feature type="domain" description="DNA2/NAM7 helicase-like C-terminal" evidence="9">
    <location>
        <begin position="951"/>
        <end position="1075"/>
    </location>
</feature>
<evidence type="ECO:0000256" key="5">
    <source>
        <dbReference type="ARBA" id="ARBA00022840"/>
    </source>
</evidence>
<dbReference type="Proteomes" id="UP000013111">
    <property type="component" value="Unassembled WGS sequence"/>
</dbReference>
<proteinExistence type="inferred from homology"/>
<comment type="caution">
    <text evidence="10">The sequence shown here is derived from an EMBL/GenBank/DDBJ whole genome shotgun (WGS) entry which is preliminary data.</text>
</comment>
<dbReference type="EC" id="3.6.1.-" evidence="10"/>
<reference evidence="10 11" key="1">
    <citation type="submission" date="2012-11" db="EMBL/GenBank/DDBJ databases">
        <authorList>
            <person name="Linke B."/>
        </authorList>
    </citation>
    <scope>NUCLEOTIDE SEQUENCE [LARGE SCALE GENOMIC DNA]</scope>
    <source>
        <strain evidence="11">CFBP 1232</strain>
    </source>
</reference>
<dbReference type="CDD" id="cd18808">
    <property type="entry name" value="SF1_C_Upf1"/>
    <property type="match status" value="1"/>
</dbReference>
<evidence type="ECO:0000256" key="6">
    <source>
        <dbReference type="SAM" id="Coils"/>
    </source>
</evidence>
<dbReference type="GO" id="GO:0005524">
    <property type="term" value="F:ATP binding"/>
    <property type="evidence" value="ECO:0007669"/>
    <property type="project" value="UniProtKB-KW"/>
</dbReference>
<organism evidence="10 11">
    <name type="scientific">Erwinia amylovora NBRC 12687 = CFBP 1232</name>
    <dbReference type="NCBI Taxonomy" id="1219359"/>
    <lineage>
        <taxon>Bacteria</taxon>
        <taxon>Pseudomonadati</taxon>
        <taxon>Pseudomonadota</taxon>
        <taxon>Gammaproteobacteria</taxon>
        <taxon>Enterobacterales</taxon>
        <taxon>Erwiniaceae</taxon>
        <taxon>Erwinia</taxon>
    </lineage>
</organism>
<reference evidence="10 11" key="2">
    <citation type="submission" date="2013-04" db="EMBL/GenBank/DDBJ databases">
        <title>Comparative genomics of 12 strains of Erwinia amylovora identifies a pan-genome with a large conserved core and provides insights into host specificity.</title>
        <authorList>
            <person name="Mann R.A."/>
            <person name="Smits T.H.M."/>
            <person name="Buehlmann A."/>
            <person name="Blom J."/>
            <person name="Goesmann A."/>
            <person name="Frey J.E."/>
            <person name="Plummer K.M."/>
            <person name="Beer S.V."/>
            <person name="Luck J."/>
            <person name="Duffy B."/>
            <person name="Rodoni B."/>
        </authorList>
    </citation>
    <scope>NUCLEOTIDE SEQUENCE [LARGE SCALE GENOMIC DNA]</scope>
    <source>
        <strain evidence="11">CFBP 1232</strain>
    </source>
</reference>
<evidence type="ECO:0000256" key="3">
    <source>
        <dbReference type="ARBA" id="ARBA00022801"/>
    </source>
</evidence>
<dbReference type="PANTHER" id="PTHR43788:SF8">
    <property type="entry name" value="DNA-BINDING PROTEIN SMUBP-2"/>
    <property type="match status" value="1"/>
</dbReference>
<dbReference type="InterPro" id="IPR027417">
    <property type="entry name" value="P-loop_NTPase"/>
</dbReference>
<protein>
    <submittedName>
        <fullName evidence="10">Putative helicase senataxin</fullName>
        <ecNumber evidence="10">3.6.1.-</ecNumber>
    </submittedName>
</protein>
<dbReference type="Gene3D" id="3.40.50.300">
    <property type="entry name" value="P-loop containing nucleotide triphosphate hydrolases"/>
    <property type="match status" value="2"/>
</dbReference>
<evidence type="ECO:0000313" key="10">
    <source>
        <dbReference type="EMBL" id="CCO92387.1"/>
    </source>
</evidence>
<feature type="region of interest" description="Disordered" evidence="7">
    <location>
        <begin position="429"/>
        <end position="449"/>
    </location>
</feature>
<feature type="domain" description="DNA2/NAM7 helicase helicase" evidence="8">
    <location>
        <begin position="320"/>
        <end position="837"/>
    </location>
</feature>
<dbReference type="GeneID" id="97604753"/>
<keyword evidence="2" id="KW-0547">Nucleotide-binding</keyword>
<dbReference type="Pfam" id="PF13087">
    <property type="entry name" value="AAA_12"/>
    <property type="match status" value="1"/>
</dbReference>
<evidence type="ECO:0000259" key="8">
    <source>
        <dbReference type="Pfam" id="PF13086"/>
    </source>
</evidence>
<evidence type="ECO:0000256" key="7">
    <source>
        <dbReference type="SAM" id="MobiDB-lite"/>
    </source>
</evidence>
<feature type="coiled-coil region" evidence="6">
    <location>
        <begin position="557"/>
        <end position="591"/>
    </location>
</feature>
<evidence type="ECO:0000256" key="2">
    <source>
        <dbReference type="ARBA" id="ARBA00022741"/>
    </source>
</evidence>
<keyword evidence="4 10" id="KW-0347">Helicase</keyword>
<evidence type="ECO:0000256" key="1">
    <source>
        <dbReference type="ARBA" id="ARBA00007913"/>
    </source>
</evidence>
<keyword evidence="3 10" id="KW-0378">Hydrolase</keyword>
<evidence type="ECO:0000259" key="9">
    <source>
        <dbReference type="Pfam" id="PF13087"/>
    </source>
</evidence>
<accession>A0A830ZYR1</accession>
<evidence type="ECO:0000256" key="4">
    <source>
        <dbReference type="ARBA" id="ARBA00022806"/>
    </source>
</evidence>
<dbReference type="PANTHER" id="PTHR43788">
    <property type="entry name" value="DNA2/NAM7 HELICASE FAMILY MEMBER"/>
    <property type="match status" value="1"/>
</dbReference>
<comment type="similarity">
    <text evidence="1">Belongs to the DNA2/NAM7 helicase family.</text>
</comment>
<dbReference type="GO" id="GO:0016787">
    <property type="term" value="F:hydrolase activity"/>
    <property type="evidence" value="ECO:0007669"/>
    <property type="project" value="UniProtKB-KW"/>
</dbReference>
<dbReference type="GO" id="GO:0043139">
    <property type="term" value="F:5'-3' DNA helicase activity"/>
    <property type="evidence" value="ECO:0007669"/>
    <property type="project" value="TreeGrafter"/>
</dbReference>
<keyword evidence="5" id="KW-0067">ATP-binding</keyword>
<feature type="coiled-coil region" evidence="6">
    <location>
        <begin position="640"/>
        <end position="674"/>
    </location>
</feature>
<dbReference type="InterPro" id="IPR041679">
    <property type="entry name" value="DNA2/NAM7-like_C"/>
</dbReference>